<gene>
    <name evidence="2" type="ORF">UCREL1_6369</name>
</gene>
<reference evidence="3" key="1">
    <citation type="journal article" date="2013" name="Genome Announc.">
        <title>Draft genome sequence of the grapevine dieback fungus Eutypa lata UCR-EL1.</title>
        <authorList>
            <person name="Blanco-Ulate B."/>
            <person name="Rolshausen P.E."/>
            <person name="Cantu D."/>
        </authorList>
    </citation>
    <scope>NUCLEOTIDE SEQUENCE [LARGE SCALE GENOMIC DNA]</scope>
    <source>
        <strain evidence="3">UCR-EL1</strain>
    </source>
</reference>
<dbReference type="EMBL" id="KB706608">
    <property type="protein sequence ID" value="EMR66654.1"/>
    <property type="molecule type" value="Genomic_DNA"/>
</dbReference>
<keyword evidence="3" id="KW-1185">Reference proteome</keyword>
<dbReference type="STRING" id="1287681.M7SJZ6"/>
<feature type="region of interest" description="Disordered" evidence="1">
    <location>
        <begin position="72"/>
        <end position="155"/>
    </location>
</feature>
<feature type="compositionally biased region" description="Basic and acidic residues" evidence="1">
    <location>
        <begin position="132"/>
        <end position="142"/>
    </location>
</feature>
<organism evidence="2 3">
    <name type="scientific">Eutypa lata (strain UCR-EL1)</name>
    <name type="common">Grapevine dieback disease fungus</name>
    <name type="synonym">Eutypa armeniacae</name>
    <dbReference type="NCBI Taxonomy" id="1287681"/>
    <lineage>
        <taxon>Eukaryota</taxon>
        <taxon>Fungi</taxon>
        <taxon>Dikarya</taxon>
        <taxon>Ascomycota</taxon>
        <taxon>Pezizomycotina</taxon>
        <taxon>Sordariomycetes</taxon>
        <taxon>Xylariomycetidae</taxon>
        <taxon>Xylariales</taxon>
        <taxon>Diatrypaceae</taxon>
        <taxon>Eutypa</taxon>
    </lineage>
</organism>
<dbReference type="OrthoDB" id="5239281at2759"/>
<accession>M7SJZ6</accession>
<sequence>MSPKKTGNGNLGDAPAFTDRDAKMAILALKQLPPTAKTSLNFQVFVSEFGQKDTKSAKECFRQLCKKHGWFEGGANGAGAGDSTTPATPTPKKTPVKRSTAKKAQSSTDGDEDDIEETPTKRRKVSPKKTAAPKEEIEAVFKDEEETADLLNGIA</sequence>
<name>M7SJZ6_EUTLA</name>
<feature type="compositionally biased region" description="Low complexity" evidence="1">
    <location>
        <begin position="84"/>
        <end position="93"/>
    </location>
</feature>
<dbReference type="HOGENOM" id="CLU_1695455_0_0_1"/>
<protein>
    <submittedName>
        <fullName evidence="2">Uncharacterized protein</fullName>
    </submittedName>
</protein>
<evidence type="ECO:0000313" key="3">
    <source>
        <dbReference type="Proteomes" id="UP000012174"/>
    </source>
</evidence>
<dbReference type="AlphaFoldDB" id="M7SJZ6"/>
<dbReference type="KEGG" id="ela:UCREL1_6369"/>
<evidence type="ECO:0000256" key="1">
    <source>
        <dbReference type="SAM" id="MobiDB-lite"/>
    </source>
</evidence>
<proteinExistence type="predicted"/>
<dbReference type="Proteomes" id="UP000012174">
    <property type="component" value="Unassembled WGS sequence"/>
</dbReference>
<evidence type="ECO:0000313" key="2">
    <source>
        <dbReference type="EMBL" id="EMR66654.1"/>
    </source>
</evidence>